<dbReference type="Proteomes" id="UP000177187">
    <property type="component" value="Unassembled WGS sequence"/>
</dbReference>
<dbReference type="STRING" id="1817816.A2Y64_09310"/>
<sequence>MFEGSLTKTPLGTVFQHIVHQNLSGRLTVRSDGKELHYFFIRGRLQNATKDPDVTGSRHVFNLIKGDFTFDEAQDIDSPISPEMTTFRWLMNRSLETADPRAMQWVLLSPHAIPQVASIPIAELTDDEMKIAALIDDDRTITDIVKASPLPERFTLQVLFGLVVADTIRLVRTLEVVRVLVHVIDEFVLALGKTRLTTNGAERMFGKTLSEAIVDNPQLEHLELGGSVQSLHLLRRQFERGADALKILGELLERYYKAVSVFIEGAELAKILRDIAVNYFPRHRNLVNELRMDEFITHIIEDAAPRERERFWTAVLADEGGRSILG</sequence>
<evidence type="ECO:0000313" key="3">
    <source>
        <dbReference type="Proteomes" id="UP000177187"/>
    </source>
</evidence>
<dbReference type="EMBL" id="MFAF01000131">
    <property type="protein sequence ID" value="OGD72119.1"/>
    <property type="molecule type" value="Genomic_DNA"/>
</dbReference>
<dbReference type="InterPro" id="IPR025497">
    <property type="entry name" value="PatA-like_N"/>
</dbReference>
<dbReference type="AlphaFoldDB" id="A0A1F5EXK8"/>
<feature type="domain" description="PatA-like N-terminal" evidence="1">
    <location>
        <begin position="3"/>
        <end position="95"/>
    </location>
</feature>
<name>A0A1F5EXK8_9BACT</name>
<accession>A0A1F5EXK8</accession>
<protein>
    <recommendedName>
        <fullName evidence="1">PatA-like N-terminal domain-containing protein</fullName>
    </recommendedName>
</protein>
<reference evidence="2 3" key="1">
    <citation type="journal article" date="2016" name="Nat. Commun.">
        <title>Thousands of microbial genomes shed light on interconnected biogeochemical processes in an aquifer system.</title>
        <authorList>
            <person name="Anantharaman K."/>
            <person name="Brown C.T."/>
            <person name="Hug L.A."/>
            <person name="Sharon I."/>
            <person name="Castelle C.J."/>
            <person name="Probst A.J."/>
            <person name="Thomas B.C."/>
            <person name="Singh A."/>
            <person name="Wilkins M.J."/>
            <person name="Karaoz U."/>
            <person name="Brodie E.L."/>
            <person name="Williams K.H."/>
            <person name="Hubbard S.S."/>
            <person name="Banfield J.F."/>
        </authorList>
    </citation>
    <scope>NUCLEOTIDE SEQUENCE [LARGE SCALE GENOMIC DNA]</scope>
</reference>
<organism evidence="2 3">
    <name type="scientific">Candidatus Coatesbacteria bacterium RBG_13_66_14</name>
    <dbReference type="NCBI Taxonomy" id="1817816"/>
    <lineage>
        <taxon>Bacteria</taxon>
        <taxon>Candidatus Coatesiibacteriota</taxon>
    </lineage>
</organism>
<comment type="caution">
    <text evidence="2">The sequence shown here is derived from an EMBL/GenBank/DDBJ whole genome shotgun (WGS) entry which is preliminary data.</text>
</comment>
<dbReference type="Pfam" id="PF14332">
    <property type="entry name" value="DUF4388"/>
    <property type="match status" value="1"/>
</dbReference>
<evidence type="ECO:0000259" key="1">
    <source>
        <dbReference type="Pfam" id="PF14332"/>
    </source>
</evidence>
<gene>
    <name evidence="2" type="ORF">A2Y64_09310</name>
</gene>
<evidence type="ECO:0000313" key="2">
    <source>
        <dbReference type="EMBL" id="OGD72119.1"/>
    </source>
</evidence>
<proteinExistence type="predicted"/>